<proteinExistence type="predicted"/>
<dbReference type="EMBL" id="BLTE01000006">
    <property type="protein sequence ID" value="GFK93843.1"/>
    <property type="molecule type" value="Genomic_DNA"/>
</dbReference>
<keyword evidence="3" id="KW-1185">Reference proteome</keyword>
<sequence>MAILDVNLEAVLPETEQPLPTGDYPCRVADSLLIRSKSGRPLLKLVYDVTHGPFQGRQVVDAMLLDHEAGLTRLKTLALRAGHPAPGRLHDSEELHGLRFTARVALEHSETGQSPPRNLVRAYRPAQDAPAA</sequence>
<protein>
    <submittedName>
        <fullName evidence="2">Uncharacterized protein</fullName>
    </submittedName>
</protein>
<dbReference type="AlphaFoldDB" id="A0A6V8LME3"/>
<evidence type="ECO:0000313" key="2">
    <source>
        <dbReference type="EMBL" id="GFK93843.1"/>
    </source>
</evidence>
<evidence type="ECO:0000313" key="3">
    <source>
        <dbReference type="Proteomes" id="UP000494245"/>
    </source>
</evidence>
<accession>A0A6V8LME3</accession>
<name>A0A6V8LME3_9BACT</name>
<dbReference type="RefSeq" id="WP_173083286.1">
    <property type="nucleotide sequence ID" value="NZ_BLTE01000006.1"/>
</dbReference>
<dbReference type="Proteomes" id="UP000494245">
    <property type="component" value="Unassembled WGS sequence"/>
</dbReference>
<organism evidence="2 3">
    <name type="scientific">Fundidesulfovibrio magnetotacticus</name>
    <dbReference type="NCBI Taxonomy" id="2730080"/>
    <lineage>
        <taxon>Bacteria</taxon>
        <taxon>Pseudomonadati</taxon>
        <taxon>Thermodesulfobacteriota</taxon>
        <taxon>Desulfovibrionia</taxon>
        <taxon>Desulfovibrionales</taxon>
        <taxon>Desulfovibrionaceae</taxon>
        <taxon>Fundidesulfovibrio</taxon>
    </lineage>
</organism>
<gene>
    <name evidence="2" type="ORF">NNJEOMEG_01679</name>
</gene>
<reference evidence="2 3" key="1">
    <citation type="submission" date="2020-04" db="EMBL/GenBank/DDBJ databases">
        <authorList>
            <consortium name="Desulfovibrio sp. FSS-1 genome sequencing consortium"/>
            <person name="Shimoshige H."/>
            <person name="Kobayashi H."/>
            <person name="Maekawa T."/>
        </authorList>
    </citation>
    <scope>NUCLEOTIDE SEQUENCE [LARGE SCALE GENOMIC DNA]</scope>
    <source>
        <strain evidence="2 3">SIID29052-01</strain>
    </source>
</reference>
<reference evidence="2 3" key="2">
    <citation type="submission" date="2020-05" db="EMBL/GenBank/DDBJ databases">
        <title>Draft genome sequence of Desulfovibrio sp. strainFSS-1.</title>
        <authorList>
            <person name="Shimoshige H."/>
            <person name="Kobayashi H."/>
            <person name="Maekawa T."/>
        </authorList>
    </citation>
    <scope>NUCLEOTIDE SEQUENCE [LARGE SCALE GENOMIC DNA]</scope>
    <source>
        <strain evidence="2 3">SIID29052-01</strain>
    </source>
</reference>
<evidence type="ECO:0000256" key="1">
    <source>
        <dbReference type="SAM" id="MobiDB-lite"/>
    </source>
</evidence>
<comment type="caution">
    <text evidence="2">The sequence shown here is derived from an EMBL/GenBank/DDBJ whole genome shotgun (WGS) entry which is preliminary data.</text>
</comment>
<feature type="region of interest" description="Disordered" evidence="1">
    <location>
        <begin position="107"/>
        <end position="132"/>
    </location>
</feature>